<dbReference type="Proteomes" id="UP000053766">
    <property type="component" value="Unassembled WGS sequence"/>
</dbReference>
<protein>
    <submittedName>
        <fullName evidence="1">Uncharacterized protein</fullName>
    </submittedName>
</protein>
<dbReference type="EMBL" id="KN717085">
    <property type="protein sequence ID" value="KJH40608.1"/>
    <property type="molecule type" value="Genomic_DNA"/>
</dbReference>
<evidence type="ECO:0000313" key="1">
    <source>
        <dbReference type="EMBL" id="KJH40608.1"/>
    </source>
</evidence>
<keyword evidence="2" id="KW-1185">Reference proteome</keyword>
<dbReference type="OrthoDB" id="5826231at2759"/>
<gene>
    <name evidence="1" type="ORF">DICVIV_13433</name>
</gene>
<reference evidence="2" key="2">
    <citation type="journal article" date="2016" name="Sci. Rep.">
        <title>Dictyocaulus viviparus genome, variome and transcriptome elucidate lungworm biology and support future intervention.</title>
        <authorList>
            <person name="McNulty S.N."/>
            <person name="Strube C."/>
            <person name="Rosa B.A."/>
            <person name="Martin J.C."/>
            <person name="Tyagi R."/>
            <person name="Choi Y.J."/>
            <person name="Wang Q."/>
            <person name="Hallsworth Pepin K."/>
            <person name="Zhang X."/>
            <person name="Ozersky P."/>
            <person name="Wilson R.K."/>
            <person name="Sternberg P.W."/>
            <person name="Gasser R.B."/>
            <person name="Mitreva M."/>
        </authorList>
    </citation>
    <scope>NUCLEOTIDE SEQUENCE [LARGE SCALE GENOMIC DNA]</scope>
    <source>
        <strain evidence="2">HannoverDv2000</strain>
    </source>
</reference>
<sequence length="320" mass="37876">MEFRPEYGRPPPEFYRNIDYSDYRDFRDADQRSHEFLDYSRNENPQRARSHSRLDPEFIPSEFLYSGRPLEKSFRSKSLDHHDGFRDEPRFFEERRGVNIPIHRERIDRIYDHDRDVYTPFTRREERKDGLSDTMRRNGTNPREMDVQAKRVSKVLTRSNEWIGRRNGDRLRSTRDIYKAEGHSPKSASSSKRHNLNISVDPVRARRDYARPEEYVGYGHDDGREMYRAEGRNVDGDVRGGAKKRQTYSSYHYESHGGGYGSPSRRMPITQQPHHASSGVEPVVLNPIRHHQVKCCCLSFTWPPWSYEPTTPPQPLYRNI</sequence>
<accession>A0A0D8X7T4</accession>
<proteinExistence type="predicted"/>
<name>A0A0D8X7T4_DICVI</name>
<dbReference type="AlphaFoldDB" id="A0A0D8X7T4"/>
<reference evidence="1 2" key="1">
    <citation type="submission" date="2013-11" db="EMBL/GenBank/DDBJ databases">
        <title>Draft genome of the bovine lungworm Dictyocaulus viviparus.</title>
        <authorList>
            <person name="Mitreva M."/>
        </authorList>
    </citation>
    <scope>NUCLEOTIDE SEQUENCE [LARGE SCALE GENOMIC DNA]</scope>
    <source>
        <strain evidence="1 2">HannoverDv2000</strain>
    </source>
</reference>
<evidence type="ECO:0000313" key="2">
    <source>
        <dbReference type="Proteomes" id="UP000053766"/>
    </source>
</evidence>
<organism evidence="1 2">
    <name type="scientific">Dictyocaulus viviparus</name>
    <name type="common">Bovine lungworm</name>
    <dbReference type="NCBI Taxonomy" id="29172"/>
    <lineage>
        <taxon>Eukaryota</taxon>
        <taxon>Metazoa</taxon>
        <taxon>Ecdysozoa</taxon>
        <taxon>Nematoda</taxon>
        <taxon>Chromadorea</taxon>
        <taxon>Rhabditida</taxon>
        <taxon>Rhabditina</taxon>
        <taxon>Rhabditomorpha</taxon>
        <taxon>Strongyloidea</taxon>
        <taxon>Metastrongylidae</taxon>
        <taxon>Dictyocaulus</taxon>
    </lineage>
</organism>